<dbReference type="EMBL" id="DSEU01000005">
    <property type="protein sequence ID" value="HEM66242.1"/>
    <property type="molecule type" value="Genomic_DNA"/>
</dbReference>
<proteinExistence type="predicted"/>
<gene>
    <name evidence="1" type="ORF">ENO26_01515</name>
</gene>
<sequence>MMDSSNNLERRLRMFLSEIQPNPRSSTSSFPASSLIFDGTLDEVFGGVNDYIPDVRIGFHEIGVGIPYHVYARISERSYPKRRKKGAVVALYAALYVLPEGSDTGLHIKLGSHSLYFYTAGLIWSQAPLYAKIIGVFIIDEERHMEYLEKRCKKYIEKSLAKLVGEEYKERVTVDTSTPKTEYIINMWRNVEKFKERIEEYISIVNRIAERCFNRISKDAEKLKVRVLYGSSDMWFTLPMHPLRINEGYVSGLQELFKVIRGGDIISSELTVLPNGLCMFKAPIKNLGNGEAIYIDRCRIFHYTLSFSLVGV</sequence>
<comment type="caution">
    <text evidence="1">The sequence shown here is derived from an EMBL/GenBank/DDBJ whole genome shotgun (WGS) entry which is preliminary data.</text>
</comment>
<accession>A0A7J2U219</accession>
<organism evidence="1">
    <name type="scientific">Ignisphaera aggregans</name>
    <dbReference type="NCBI Taxonomy" id="334771"/>
    <lineage>
        <taxon>Archaea</taxon>
        <taxon>Thermoproteota</taxon>
        <taxon>Thermoprotei</taxon>
        <taxon>Desulfurococcales</taxon>
        <taxon>Desulfurococcaceae</taxon>
        <taxon>Ignisphaera</taxon>
    </lineage>
</organism>
<evidence type="ECO:0000313" key="1">
    <source>
        <dbReference type="EMBL" id="HEM66242.1"/>
    </source>
</evidence>
<reference evidence="1" key="1">
    <citation type="journal article" date="2020" name="mSystems">
        <title>Genome- and Community-Level Interaction Insights into Carbon Utilization and Element Cycling Functions of Hydrothermarchaeota in Hydrothermal Sediment.</title>
        <authorList>
            <person name="Zhou Z."/>
            <person name="Liu Y."/>
            <person name="Xu W."/>
            <person name="Pan J."/>
            <person name="Luo Z.H."/>
            <person name="Li M."/>
        </authorList>
    </citation>
    <scope>NUCLEOTIDE SEQUENCE [LARGE SCALE GENOMIC DNA]</scope>
    <source>
        <strain evidence="1">SpSt-125</strain>
    </source>
</reference>
<dbReference type="AlphaFoldDB" id="A0A7J2U219"/>
<protein>
    <submittedName>
        <fullName evidence="1">Uncharacterized protein</fullName>
    </submittedName>
</protein>
<name>A0A7J2U219_9CREN</name>